<dbReference type="Proteomes" id="UP001345827">
    <property type="component" value="Unassembled WGS sequence"/>
</dbReference>
<dbReference type="EMBL" id="JAXLQG010000006">
    <property type="protein sequence ID" value="KAK5538884.1"/>
    <property type="molecule type" value="Genomic_DNA"/>
</dbReference>
<evidence type="ECO:0008006" key="4">
    <source>
        <dbReference type="Google" id="ProtNLM"/>
    </source>
</evidence>
<organism evidence="2 3">
    <name type="scientific">Vermiconidia calcicola</name>
    <dbReference type="NCBI Taxonomy" id="1690605"/>
    <lineage>
        <taxon>Eukaryota</taxon>
        <taxon>Fungi</taxon>
        <taxon>Dikarya</taxon>
        <taxon>Ascomycota</taxon>
        <taxon>Pezizomycotina</taxon>
        <taxon>Dothideomycetes</taxon>
        <taxon>Dothideomycetidae</taxon>
        <taxon>Mycosphaerellales</taxon>
        <taxon>Extremaceae</taxon>
        <taxon>Vermiconidia</taxon>
    </lineage>
</organism>
<evidence type="ECO:0000256" key="1">
    <source>
        <dbReference type="SAM" id="MobiDB-lite"/>
    </source>
</evidence>
<accession>A0AAV9Q9R6</accession>
<protein>
    <recommendedName>
        <fullName evidence="4">CCD97-like C-terminal domain-containing protein</fullName>
    </recommendedName>
</protein>
<feature type="region of interest" description="Disordered" evidence="1">
    <location>
        <begin position="79"/>
        <end position="165"/>
    </location>
</feature>
<feature type="compositionally biased region" description="Polar residues" evidence="1">
    <location>
        <begin position="390"/>
        <end position="419"/>
    </location>
</feature>
<feature type="region of interest" description="Disordered" evidence="1">
    <location>
        <begin position="1"/>
        <end position="23"/>
    </location>
</feature>
<feature type="compositionally biased region" description="Polar residues" evidence="1">
    <location>
        <begin position="1"/>
        <end position="13"/>
    </location>
</feature>
<feature type="region of interest" description="Disordered" evidence="1">
    <location>
        <begin position="390"/>
        <end position="430"/>
    </location>
</feature>
<gene>
    <name evidence="2" type="ORF">LTR25_004428</name>
</gene>
<keyword evidence="3" id="KW-1185">Reference proteome</keyword>
<feature type="compositionally biased region" description="Polar residues" evidence="1">
    <location>
        <begin position="100"/>
        <end position="117"/>
    </location>
</feature>
<feature type="compositionally biased region" description="Basic and acidic residues" evidence="1">
    <location>
        <begin position="297"/>
        <end position="308"/>
    </location>
</feature>
<feature type="compositionally biased region" description="Acidic residues" evidence="1">
    <location>
        <begin position="314"/>
        <end position="325"/>
    </location>
</feature>
<comment type="caution">
    <text evidence="2">The sequence shown here is derived from an EMBL/GenBank/DDBJ whole genome shotgun (WGS) entry which is preliminary data.</text>
</comment>
<feature type="compositionally biased region" description="Low complexity" evidence="1">
    <location>
        <begin position="154"/>
        <end position="165"/>
    </location>
</feature>
<evidence type="ECO:0000313" key="2">
    <source>
        <dbReference type="EMBL" id="KAK5538884.1"/>
    </source>
</evidence>
<feature type="region of interest" description="Disordered" evidence="1">
    <location>
        <begin position="279"/>
        <end position="364"/>
    </location>
</feature>
<name>A0AAV9Q9R6_9PEZI</name>
<reference evidence="2 3" key="1">
    <citation type="submission" date="2023-06" db="EMBL/GenBank/DDBJ databases">
        <title>Black Yeasts Isolated from many extreme environments.</title>
        <authorList>
            <person name="Coleine C."/>
            <person name="Stajich J.E."/>
            <person name="Selbmann L."/>
        </authorList>
    </citation>
    <scope>NUCLEOTIDE SEQUENCE [LARGE SCALE GENOMIC DNA]</scope>
    <source>
        <strain evidence="2 3">CCFEE 5887</strain>
    </source>
</reference>
<sequence>MFSLSPAQSNPFIATNRPHHTHFYTPVTPSPLRTSRNANLMPASPGNAGNGNSSPIIASSPLGKFAVRDEQEQDENVIPGAFFGGSMNRNDGSTREEGNSGVQKTQSGISSRHTSPTGGAAGMQKTPETLKQYYPSMNGSAGENGSALVTPPDSTSSNSASNANLSGRVSGSITQSGFVFGNGQATATANSASFTFTGGQGEKKEGSVWESRARGASPVAAIVRHAAQGREMKKSQFLDRIRRRRDDARSEGVGDQVLRMDFVRERRVWEDEMRRRALAEGGGGDAEMLEEDAVMSSEDRPDGEREGGQLEEMSPTEEYDPEAEELGIYYDYEYETGTGMDPGTQVQAQTQARRRSRTVHADGDEDFIVDDEDEEYEEVFREFILRDQWQQGQGQYRESASQQQQMDGHNTQGQHQQPGNGEYEAGMDLS</sequence>
<proteinExistence type="predicted"/>
<dbReference type="AlphaFoldDB" id="A0AAV9Q9R6"/>
<evidence type="ECO:0000313" key="3">
    <source>
        <dbReference type="Proteomes" id="UP001345827"/>
    </source>
</evidence>